<dbReference type="PROSITE" id="PS50937">
    <property type="entry name" value="HTH_MERR_2"/>
    <property type="match status" value="1"/>
</dbReference>
<evidence type="ECO:0000259" key="2">
    <source>
        <dbReference type="PROSITE" id="PS50937"/>
    </source>
</evidence>
<dbReference type="GO" id="GO:0003700">
    <property type="term" value="F:DNA-binding transcription factor activity"/>
    <property type="evidence" value="ECO:0007669"/>
    <property type="project" value="InterPro"/>
</dbReference>
<protein>
    <submittedName>
        <fullName evidence="3">MerR family transcriptional regulator</fullName>
    </submittedName>
</protein>
<evidence type="ECO:0000313" key="3">
    <source>
        <dbReference type="EMBL" id="NVY96105.1"/>
    </source>
</evidence>
<dbReference type="SUPFAM" id="SSF46955">
    <property type="entry name" value="Putative DNA-binding domain"/>
    <property type="match status" value="1"/>
</dbReference>
<dbReference type="RefSeq" id="WP_176942267.1">
    <property type="nucleotide sequence ID" value="NZ_JABZEC010000002.1"/>
</dbReference>
<dbReference type="CDD" id="cd01109">
    <property type="entry name" value="HTH_YyaN"/>
    <property type="match status" value="1"/>
</dbReference>
<dbReference type="Pfam" id="PF13411">
    <property type="entry name" value="MerR_1"/>
    <property type="match status" value="1"/>
</dbReference>
<dbReference type="InterPro" id="IPR009061">
    <property type="entry name" value="DNA-bd_dom_put_sf"/>
</dbReference>
<evidence type="ECO:0000313" key="4">
    <source>
        <dbReference type="Proteomes" id="UP000563523"/>
    </source>
</evidence>
<dbReference type="GO" id="GO:0003677">
    <property type="term" value="F:DNA binding"/>
    <property type="evidence" value="ECO:0007669"/>
    <property type="project" value="UniProtKB-KW"/>
</dbReference>
<dbReference type="Proteomes" id="UP000563523">
    <property type="component" value="Unassembled WGS sequence"/>
</dbReference>
<gene>
    <name evidence="3" type="ORF">HU830_02760</name>
</gene>
<feature type="domain" description="HTH merR-type" evidence="2">
    <location>
        <begin position="5"/>
        <end position="73"/>
    </location>
</feature>
<keyword evidence="1" id="KW-0238">DNA-binding</keyword>
<dbReference type="Gene3D" id="1.10.1660.10">
    <property type="match status" value="1"/>
</dbReference>
<proteinExistence type="predicted"/>
<comment type="caution">
    <text evidence="3">The sequence shown here is derived from an EMBL/GenBank/DDBJ whole genome shotgun (WGS) entry which is preliminary data.</text>
</comment>
<dbReference type="SMART" id="SM00422">
    <property type="entry name" value="HTH_MERR"/>
    <property type="match status" value="1"/>
</dbReference>
<dbReference type="PANTHER" id="PTHR30204:SF98">
    <property type="entry name" value="HTH-TYPE TRANSCRIPTIONAL REGULATOR ADHR"/>
    <property type="match status" value="1"/>
</dbReference>
<reference evidence="3 4" key="1">
    <citation type="submission" date="2020-06" db="EMBL/GenBank/DDBJ databases">
        <authorList>
            <person name="Kang J."/>
        </authorList>
    </citation>
    <scope>NUCLEOTIDE SEQUENCE [LARGE SCALE GENOMIC DNA]</scope>
    <source>
        <strain evidence="3 4">DCY120</strain>
    </source>
</reference>
<dbReference type="InterPro" id="IPR000551">
    <property type="entry name" value="MerR-type_HTH_dom"/>
</dbReference>
<dbReference type="AlphaFoldDB" id="A0A850R6D5"/>
<accession>A0A850R6D5</accession>
<dbReference type="PANTHER" id="PTHR30204">
    <property type="entry name" value="REDOX-CYCLING DRUG-SENSING TRANSCRIPTIONAL ACTIVATOR SOXR"/>
    <property type="match status" value="1"/>
</dbReference>
<name>A0A850R6D5_9LACO</name>
<evidence type="ECO:0000256" key="1">
    <source>
        <dbReference type="ARBA" id="ARBA00023125"/>
    </source>
</evidence>
<sequence length="144" mass="16881">MTETRYQISEFGKLVGLTPFTLRYYEQEDLLKPRRDSVGQRFYTQADQQWVEFLLHLKRTGMTIPELKQYVAWRAQGPQTIEQRLSLLCQVRVEGRKSLAELQESLTILNHKIAWYEGQEDRTIPATESFAAYLQRLAPSAQEN</sequence>
<keyword evidence="4" id="KW-1185">Reference proteome</keyword>
<dbReference type="InterPro" id="IPR047057">
    <property type="entry name" value="MerR_fam"/>
</dbReference>
<organism evidence="3 4">
    <name type="scientific">Bombilactobacillus apium</name>
    <dbReference type="NCBI Taxonomy" id="2675299"/>
    <lineage>
        <taxon>Bacteria</taxon>
        <taxon>Bacillati</taxon>
        <taxon>Bacillota</taxon>
        <taxon>Bacilli</taxon>
        <taxon>Lactobacillales</taxon>
        <taxon>Lactobacillaceae</taxon>
        <taxon>Bombilactobacillus</taxon>
    </lineage>
</organism>
<dbReference type="EMBL" id="JABZEC010000002">
    <property type="protein sequence ID" value="NVY96105.1"/>
    <property type="molecule type" value="Genomic_DNA"/>
</dbReference>